<accession>A0A3B0JK28</accession>
<feature type="transmembrane region" description="Helical" evidence="11">
    <location>
        <begin position="12"/>
        <end position="34"/>
    </location>
</feature>
<evidence type="ECO:0000256" key="3">
    <source>
        <dbReference type="ARBA" id="ARBA00005315"/>
    </source>
</evidence>
<evidence type="ECO:0000256" key="11">
    <source>
        <dbReference type="SAM" id="Phobius"/>
    </source>
</evidence>
<feature type="transmembrane region" description="Helical" evidence="11">
    <location>
        <begin position="482"/>
        <end position="506"/>
    </location>
</feature>
<dbReference type="GO" id="GO:0005789">
    <property type="term" value="C:endoplasmic reticulum membrane"/>
    <property type="evidence" value="ECO:0007669"/>
    <property type="project" value="UniProtKB-SubCell"/>
</dbReference>
<evidence type="ECO:0000256" key="7">
    <source>
        <dbReference type="ARBA" id="ARBA00022824"/>
    </source>
</evidence>
<feature type="transmembrane region" description="Helical" evidence="11">
    <location>
        <begin position="639"/>
        <end position="655"/>
    </location>
</feature>
<organism evidence="13 14">
    <name type="scientific">Drosophila guanche</name>
    <name type="common">Fruit fly</name>
    <dbReference type="NCBI Taxonomy" id="7266"/>
    <lineage>
        <taxon>Eukaryota</taxon>
        <taxon>Metazoa</taxon>
        <taxon>Ecdysozoa</taxon>
        <taxon>Arthropoda</taxon>
        <taxon>Hexapoda</taxon>
        <taxon>Insecta</taxon>
        <taxon>Pterygota</taxon>
        <taxon>Neoptera</taxon>
        <taxon>Endopterygota</taxon>
        <taxon>Diptera</taxon>
        <taxon>Brachycera</taxon>
        <taxon>Muscomorpha</taxon>
        <taxon>Ephydroidea</taxon>
        <taxon>Drosophilidae</taxon>
        <taxon>Drosophila</taxon>
        <taxon>Sophophora</taxon>
    </lineage>
</organism>
<evidence type="ECO:0000256" key="8">
    <source>
        <dbReference type="ARBA" id="ARBA00022989"/>
    </source>
</evidence>
<feature type="transmembrane region" description="Helical" evidence="11">
    <location>
        <begin position="454"/>
        <end position="476"/>
    </location>
</feature>
<dbReference type="InterPro" id="IPR045687">
    <property type="entry name" value="PIGG/GPI7_C"/>
</dbReference>
<dbReference type="InterPro" id="IPR002591">
    <property type="entry name" value="Phosphodiest/P_Trfase"/>
</dbReference>
<dbReference type="Pfam" id="PF01663">
    <property type="entry name" value="Phosphodiest"/>
    <property type="match status" value="1"/>
</dbReference>
<dbReference type="PANTHER" id="PTHR23072">
    <property type="entry name" value="PHOSPHATIDYLINOSITOL GLYCAN-RELATED"/>
    <property type="match status" value="1"/>
</dbReference>
<comment type="similarity">
    <text evidence="3">Belongs to the PIGG/PIGN/PIGO family. PIGG subfamily.</text>
</comment>
<dbReference type="AlphaFoldDB" id="A0A3B0JK28"/>
<evidence type="ECO:0000256" key="4">
    <source>
        <dbReference type="ARBA" id="ARBA00022502"/>
    </source>
</evidence>
<feature type="transmembrane region" description="Helical" evidence="11">
    <location>
        <begin position="416"/>
        <end position="442"/>
    </location>
</feature>
<dbReference type="SUPFAM" id="SSF53649">
    <property type="entry name" value="Alkaline phosphatase-like"/>
    <property type="match status" value="1"/>
</dbReference>
<dbReference type="Proteomes" id="UP000268350">
    <property type="component" value="Unassembled WGS sequence"/>
</dbReference>
<dbReference type="InterPro" id="IPR039527">
    <property type="entry name" value="PIGG/GPI7"/>
</dbReference>
<feature type="transmembrane region" description="Helical" evidence="11">
    <location>
        <begin position="777"/>
        <end position="794"/>
    </location>
</feature>
<evidence type="ECO:0000313" key="13">
    <source>
        <dbReference type="EMBL" id="SPP75710.1"/>
    </source>
</evidence>
<dbReference type="InterPro" id="IPR037674">
    <property type="entry name" value="PIG-G_N"/>
</dbReference>
<reference evidence="14" key="1">
    <citation type="submission" date="2018-01" db="EMBL/GenBank/DDBJ databases">
        <authorList>
            <person name="Alioto T."/>
            <person name="Alioto T."/>
        </authorList>
    </citation>
    <scope>NUCLEOTIDE SEQUENCE [LARGE SCALE GENOMIC DNA]</scope>
</reference>
<keyword evidence="9 11" id="KW-0472">Membrane</keyword>
<dbReference type="UniPathway" id="UPA00196"/>
<evidence type="ECO:0000256" key="9">
    <source>
        <dbReference type="ARBA" id="ARBA00023136"/>
    </source>
</evidence>
<feature type="transmembrane region" description="Helical" evidence="11">
    <location>
        <begin position="814"/>
        <end position="841"/>
    </location>
</feature>
<dbReference type="CDD" id="cd16024">
    <property type="entry name" value="GPI_EPT_2"/>
    <property type="match status" value="1"/>
</dbReference>
<dbReference type="InterPro" id="IPR017850">
    <property type="entry name" value="Alkaline_phosphatase_core_sf"/>
</dbReference>
<feature type="transmembrane region" description="Helical" evidence="11">
    <location>
        <begin position="675"/>
        <end position="698"/>
    </location>
</feature>
<dbReference type="Pfam" id="PF19316">
    <property type="entry name" value="PIGO_PIGG"/>
    <property type="match status" value="1"/>
</dbReference>
<feature type="domain" description="GPI ethanolamine phosphate transferase 2 C-terminal" evidence="12">
    <location>
        <begin position="535"/>
        <end position="916"/>
    </location>
</feature>
<keyword evidence="8 11" id="KW-1133">Transmembrane helix</keyword>
<keyword evidence="7" id="KW-0256">Endoplasmic reticulum</keyword>
<evidence type="ECO:0000256" key="5">
    <source>
        <dbReference type="ARBA" id="ARBA00022679"/>
    </source>
</evidence>
<feature type="transmembrane region" description="Helical" evidence="11">
    <location>
        <begin position="551"/>
        <end position="568"/>
    </location>
</feature>
<dbReference type="Gene3D" id="3.40.720.10">
    <property type="entry name" value="Alkaline Phosphatase, subunit A"/>
    <property type="match status" value="1"/>
</dbReference>
<evidence type="ECO:0000256" key="6">
    <source>
        <dbReference type="ARBA" id="ARBA00022692"/>
    </source>
</evidence>
<feature type="transmembrane region" description="Helical" evidence="11">
    <location>
        <begin position="904"/>
        <end position="925"/>
    </location>
</feature>
<keyword evidence="5 13" id="KW-0808">Transferase</keyword>
<evidence type="ECO:0000256" key="1">
    <source>
        <dbReference type="ARBA" id="ARBA00004477"/>
    </source>
</evidence>
<evidence type="ECO:0000256" key="2">
    <source>
        <dbReference type="ARBA" id="ARBA00004687"/>
    </source>
</evidence>
<keyword evidence="6 11" id="KW-0812">Transmembrane</keyword>
<evidence type="ECO:0000313" key="14">
    <source>
        <dbReference type="Proteomes" id="UP000268350"/>
    </source>
</evidence>
<name>A0A3B0JK28_DROGU</name>
<feature type="transmembrane region" description="Helical" evidence="11">
    <location>
        <begin position="526"/>
        <end position="545"/>
    </location>
</feature>
<comment type="subcellular location">
    <subcellularLocation>
        <location evidence="1">Endoplasmic reticulum membrane</location>
        <topology evidence="1">Multi-pass membrane protein</topology>
    </subcellularLocation>
</comment>
<comment type="pathway">
    <text evidence="2">Glycolipid biosynthesis; glycosylphosphatidylinositol-anchor biosynthesis.</text>
</comment>
<feature type="transmembrane region" description="Helical" evidence="11">
    <location>
        <begin position="862"/>
        <end position="884"/>
    </location>
</feature>
<keyword evidence="10" id="KW-0325">Glycoprotein</keyword>
<dbReference type="PANTHER" id="PTHR23072:SF0">
    <property type="entry name" value="GPI ETHANOLAMINE PHOSPHATE TRANSFERASE 2"/>
    <property type="match status" value="1"/>
</dbReference>
<gene>
    <name evidence="13" type="ORF">DGUA_6G003569</name>
</gene>
<protein>
    <submittedName>
        <fullName evidence="13">Blast:GPI ethanolamine phosphate transferase 2</fullName>
    </submittedName>
</protein>
<evidence type="ECO:0000259" key="12">
    <source>
        <dbReference type="Pfam" id="PF19316"/>
    </source>
</evidence>
<keyword evidence="14" id="KW-1185">Reference proteome</keyword>
<dbReference type="GO" id="GO:0051267">
    <property type="term" value="F:CP2 mannose-ethanolamine phosphotransferase activity"/>
    <property type="evidence" value="ECO:0007669"/>
    <property type="project" value="TreeGrafter"/>
</dbReference>
<proteinExistence type="inferred from homology"/>
<sequence>MEYHKSRMGYTLCMLTLFISGAVLFLIGFFPASYTASEAENSIPNDRPTTLHGVRLETPPPSYDSLILFLVDALREDFPSATSMPVAFSKACEKLTLHVDIPTVTMPRLKSITTGTLSNFIDIALNVGHTEQLEDSLLHRLKQRNRVVSFAGDHTWINLFPSEFTRHAENNDSFFVNDFYEGDRNVTRVLESELELKDWSLLILHYLGLDHIGHVEGNASPKVQHKLKEMDEALQKILDHRNFPNYLVLLTGDHGMAEGGGHGGNTPAETLVPLYLYSKNCSRPSSGSKRYNQIDLAPTLAVLLSVEIPSQSIGCLIPEMLQSLSLEHELYAYFYNAHHLLNKARVKFGHETVRRSDYYTWYQNATLLHRKLLLPLRDGDGSGASQVLYQNAKLNYIRMAREISGLLSDSLVKFDYGFIVLGLSLTTATSLHIVLSVLFLDLTEQLQLDRLKPVQLLICLAMAALLNVASHVLDIILTSSMFYGILLVVPLALSIYLTFDVAQALLKIALPPLYTRRLKLSIPLPLPLLMCFAIRTFTLGSSSFIEFEYKTWYYLGNTIILLTALRTLRRRITKANVELDGRHLHKIASACLWQQRKIFVVLILLTLMRYLHRFHAIRSTLMLFSLMLLWARLRKFAQLPQSCASAAACLVVYCYRGLNGQVQFFELPSYLTSRLMVPTLVVFWCCLALVLVLGYRAALPQTLFDKSFGEKPMPPKSVLLQLLQANLTSSLLLVALLQKVQNVVLLPTLLIALDETYKLCDAFGTSARKFSVRLLHVYKIILTIFVARMFYFYQGNSNSLSTIDLTPGYIGQTSYNPTIVGLFVTLNTYSAEIHSFLYLIVHTLRSDLRSVGIMQLQPPYSVAADSLIAPLYASLVMLPAAFYLCLMVGFRYHLFIYSVFSPKVLYDCYTVLVFYFVFVITTLYFKLFKRDA</sequence>
<dbReference type="EMBL" id="OUUW01000001">
    <property type="protein sequence ID" value="SPP75710.1"/>
    <property type="molecule type" value="Genomic_DNA"/>
</dbReference>
<dbReference type="GO" id="GO:0006506">
    <property type="term" value="P:GPI anchor biosynthetic process"/>
    <property type="evidence" value="ECO:0007669"/>
    <property type="project" value="UniProtKB-UniPathway"/>
</dbReference>
<evidence type="ECO:0000256" key="10">
    <source>
        <dbReference type="ARBA" id="ARBA00023180"/>
    </source>
</evidence>
<dbReference type="OrthoDB" id="272139at2759"/>
<dbReference type="STRING" id="7266.A0A3B0JK28"/>
<keyword evidence="4" id="KW-0337">GPI-anchor biosynthesis</keyword>